<dbReference type="InterPro" id="IPR050490">
    <property type="entry name" value="Bact_solute-bd_prot1"/>
</dbReference>
<keyword evidence="4" id="KW-0732">Signal</keyword>
<reference evidence="7 8" key="1">
    <citation type="submission" date="2014-01" db="EMBL/GenBank/DDBJ databases">
        <title>Full genme sequencing of cellulolytic bacterium Gynuella sunshinyii YC6258T gen. nov., sp. nov.</title>
        <authorList>
            <person name="Khan H."/>
            <person name="Chung E.J."/>
            <person name="Chung Y.R."/>
        </authorList>
    </citation>
    <scope>NUCLEOTIDE SEQUENCE [LARGE SCALE GENOMIC DNA]</scope>
    <source>
        <strain evidence="7 8">YC6258</strain>
    </source>
</reference>
<protein>
    <recommendedName>
        <fullName evidence="6">Probable sugar-binding periplasmic protein</fullName>
    </recommendedName>
</protein>
<dbReference type="InterPro" id="IPR006059">
    <property type="entry name" value="SBP"/>
</dbReference>
<evidence type="ECO:0000313" key="7">
    <source>
        <dbReference type="EMBL" id="AJQ96121.1"/>
    </source>
</evidence>
<evidence type="ECO:0000313" key="8">
    <source>
        <dbReference type="Proteomes" id="UP000032266"/>
    </source>
</evidence>
<organism evidence="7 8">
    <name type="scientific">Gynuella sunshinyii YC6258</name>
    <dbReference type="NCBI Taxonomy" id="1445510"/>
    <lineage>
        <taxon>Bacteria</taxon>
        <taxon>Pseudomonadati</taxon>
        <taxon>Pseudomonadota</taxon>
        <taxon>Gammaproteobacteria</taxon>
        <taxon>Oceanospirillales</taxon>
        <taxon>Saccharospirillaceae</taxon>
        <taxon>Gynuella</taxon>
    </lineage>
</organism>
<dbReference type="OrthoDB" id="5580590at2"/>
<evidence type="ECO:0000256" key="2">
    <source>
        <dbReference type="ARBA" id="ARBA00008520"/>
    </source>
</evidence>
<comment type="similarity">
    <text evidence="2">Belongs to the bacterial solute-binding protein 1 family.</text>
</comment>
<dbReference type="EMBL" id="CP007142">
    <property type="protein sequence ID" value="AJQ96121.1"/>
    <property type="molecule type" value="Genomic_DNA"/>
</dbReference>
<dbReference type="AlphaFoldDB" id="A0A0C5VPD1"/>
<name>A0A0C5VPD1_9GAMM</name>
<dbReference type="Proteomes" id="UP000032266">
    <property type="component" value="Chromosome"/>
</dbReference>
<accession>A0A0C5VPD1</accession>
<keyword evidence="7" id="KW-0762">Sugar transport</keyword>
<dbReference type="PATRIC" id="fig|1445510.3.peg.4057"/>
<evidence type="ECO:0000256" key="6">
    <source>
        <dbReference type="ARBA" id="ARBA00049753"/>
    </source>
</evidence>
<comment type="subcellular location">
    <subcellularLocation>
        <location evidence="1">Periplasm</location>
    </subcellularLocation>
</comment>
<dbReference type="RefSeq" id="WP_052830400.1">
    <property type="nucleotide sequence ID" value="NZ_CP007142.1"/>
</dbReference>
<gene>
    <name evidence="7" type="ORF">YC6258_04085</name>
</gene>
<dbReference type="STRING" id="1445510.YC6258_04085"/>
<dbReference type="KEGG" id="gsn:YC6258_04085"/>
<dbReference type="PANTHER" id="PTHR43649:SF28">
    <property type="entry name" value="BINDING PROTEIN COMPONENT OF ABC SUGAR TRANSPORTER-RELATED"/>
    <property type="match status" value="1"/>
</dbReference>
<evidence type="ECO:0000256" key="4">
    <source>
        <dbReference type="ARBA" id="ARBA00022729"/>
    </source>
</evidence>
<dbReference type="GO" id="GO:0042597">
    <property type="term" value="C:periplasmic space"/>
    <property type="evidence" value="ECO:0007669"/>
    <property type="project" value="UniProtKB-SubCell"/>
</dbReference>
<evidence type="ECO:0000256" key="5">
    <source>
        <dbReference type="ARBA" id="ARBA00049629"/>
    </source>
</evidence>
<dbReference type="Pfam" id="PF01547">
    <property type="entry name" value="SBP_bac_1"/>
    <property type="match status" value="1"/>
</dbReference>
<evidence type="ECO:0000256" key="1">
    <source>
        <dbReference type="ARBA" id="ARBA00004418"/>
    </source>
</evidence>
<dbReference type="HOGENOM" id="CLU_031285_15_0_6"/>
<proteinExistence type="inferred from homology"/>
<keyword evidence="8" id="KW-1185">Reference proteome</keyword>
<dbReference type="PANTHER" id="PTHR43649">
    <property type="entry name" value="ARABINOSE-BINDING PROTEIN-RELATED"/>
    <property type="match status" value="1"/>
</dbReference>
<dbReference type="Gene3D" id="3.40.190.10">
    <property type="entry name" value="Periplasmic binding protein-like II"/>
    <property type="match status" value="2"/>
</dbReference>
<keyword evidence="3" id="KW-0813">Transport</keyword>
<dbReference type="SUPFAM" id="SSF53850">
    <property type="entry name" value="Periplasmic binding protein-like II"/>
    <property type="match status" value="1"/>
</dbReference>
<evidence type="ECO:0000256" key="3">
    <source>
        <dbReference type="ARBA" id="ARBA00022448"/>
    </source>
</evidence>
<comment type="function">
    <text evidence="5">Part of a binding-protein-dependent transport system for a sugar.</text>
</comment>
<sequence>MTSIRTGITVATLSIYLVATQIHAGAFEVLHWWTSAGETRALDFVHAQLSQQGIDWRNLPVTGGAGEGAMAVLKTRVLAGQSPVAAQLIGPDIQDWATLGFLTTLDEVASQQHWSAILHPTVDTLIQHQGHYVAVPFGIHRINWLWINRTQLQQTGLGIPQNWDEFFNLARKFQQQGIIPLAHGNEPWQNTTLFETLVLSLGGPRFYRSVFVDLDEQAILSDTFADALRLFARMRSLMDDDVNGRSWHQSTALVADGRAGMQIMGDWVKGELSAWGKENRLICAAVPETRSFHLYSIDTMVLFQQPQPDKDQQLFATTMTAMDTQLGYSLRKGAIPVRKDIDVSLLDPCARDSYLHFVENEMHQTLAPSLAHSMALNAEREDVFIQKIHRFFQQPDTPVEQVQAEIVRNLKPLKQ</sequence>